<dbReference type="EMBL" id="JADWOX010000011">
    <property type="protein sequence ID" value="MBI1685203.1"/>
    <property type="molecule type" value="Genomic_DNA"/>
</dbReference>
<evidence type="ECO:0000313" key="1">
    <source>
        <dbReference type="EMBL" id="MBI1685203.1"/>
    </source>
</evidence>
<organism evidence="1 2">
    <name type="scientific">Caulobacter hibisci</name>
    <dbReference type="NCBI Taxonomy" id="2035993"/>
    <lineage>
        <taxon>Bacteria</taxon>
        <taxon>Pseudomonadati</taxon>
        <taxon>Pseudomonadota</taxon>
        <taxon>Alphaproteobacteria</taxon>
        <taxon>Caulobacterales</taxon>
        <taxon>Caulobacteraceae</taxon>
        <taxon>Caulobacter</taxon>
    </lineage>
</organism>
<protein>
    <submittedName>
        <fullName evidence="1">Uncharacterized protein</fullName>
    </submittedName>
</protein>
<dbReference type="Proteomes" id="UP000639859">
    <property type="component" value="Unassembled WGS sequence"/>
</dbReference>
<gene>
    <name evidence="1" type="ORF">I4Q42_16150</name>
</gene>
<proteinExistence type="predicted"/>
<comment type="caution">
    <text evidence="1">The sequence shown here is derived from an EMBL/GenBank/DDBJ whole genome shotgun (WGS) entry which is preliminary data.</text>
</comment>
<dbReference type="RefSeq" id="WP_198577107.1">
    <property type="nucleotide sequence ID" value="NZ_JADWOX010000011.1"/>
</dbReference>
<reference evidence="1 2" key="1">
    <citation type="submission" date="2020-11" db="EMBL/GenBank/DDBJ databases">
        <title>genome sequence of strain KACC 18849.</title>
        <authorList>
            <person name="Gao J."/>
            <person name="Zhang X."/>
        </authorList>
    </citation>
    <scope>NUCLEOTIDE SEQUENCE [LARGE SCALE GENOMIC DNA]</scope>
    <source>
        <strain evidence="1 2">KACC 18849</strain>
    </source>
</reference>
<evidence type="ECO:0000313" key="2">
    <source>
        <dbReference type="Proteomes" id="UP000639859"/>
    </source>
</evidence>
<keyword evidence="2" id="KW-1185">Reference proteome</keyword>
<accession>A0ABS0SZZ5</accession>
<sequence length="131" mass="14896">MLRRLIDSLSPRKWLAAFDARELARLEDERTIRIRDSVARRQQMLADLAPALLPGCDVYSRRDLEALSLEDLDTLKDRLMSGQSFSRLPALRQDLVSTVDLYRHHKRAVLAGRRVLDASGYWVEPVVAPGG</sequence>
<name>A0ABS0SZZ5_9CAUL</name>